<dbReference type="SUPFAM" id="SSF69322">
    <property type="entry name" value="Tricorn protease domain 2"/>
    <property type="match status" value="1"/>
</dbReference>
<name>A0A4R6UX66_9ACTN</name>
<comment type="caution">
    <text evidence="10">The sequence shown here is derived from an EMBL/GenBank/DDBJ whole genome shotgun (WGS) entry which is preliminary data.</text>
</comment>
<dbReference type="GO" id="GO:0005886">
    <property type="term" value="C:plasma membrane"/>
    <property type="evidence" value="ECO:0007669"/>
    <property type="project" value="UniProtKB-SubCell"/>
</dbReference>
<evidence type="ECO:0000256" key="5">
    <source>
        <dbReference type="ARBA" id="ARBA00023288"/>
    </source>
</evidence>
<dbReference type="InterPro" id="IPR019606">
    <property type="entry name" value="GerMN"/>
</dbReference>
<dbReference type="Pfam" id="PF10646">
    <property type="entry name" value="Germane"/>
    <property type="match status" value="1"/>
</dbReference>
<dbReference type="InterPro" id="IPR059026">
    <property type="entry name" value="LpqB_N"/>
</dbReference>
<keyword evidence="5 6" id="KW-0449">Lipoprotein</keyword>
<evidence type="ECO:0000256" key="4">
    <source>
        <dbReference type="ARBA" id="ARBA00023139"/>
    </source>
</evidence>
<evidence type="ECO:0000313" key="10">
    <source>
        <dbReference type="EMBL" id="TDQ51962.1"/>
    </source>
</evidence>
<dbReference type="OrthoDB" id="3226781at2"/>
<dbReference type="PROSITE" id="PS51257">
    <property type="entry name" value="PROKAR_LIPOPROTEIN"/>
    <property type="match status" value="1"/>
</dbReference>
<comment type="similarity">
    <text evidence="6">Belongs to the LpqB lipoprotein family.</text>
</comment>
<sequence>MIGHGGRIGAAASAACLVAALSGCASVPTGGPTFPGRGDNAGGQADTFTRLIPAGPQPGVGEGALVRGFLKDMGSFEENHKAARLYMTEDEQAVWKPSDQVLVYGEMDAVRFDVEAVEEDRTARVRMRTPLYATIRTDGQYVPADQGENIDIAFDLTKVDGEWRIADLPDDLLLSRRDVDRVYRPLNLYYFNRDLSTLVPDPVFLPVQPTTDITEQLARALIRMLVDGPTDWLAPAVRSSFPEGVDTAVSYESGMITVELGAGADGTGTEERFGMGAQLVWTLKQLPEVQELTLRIGGEDVEFAGAEGGSLQTSSQEWNAVNPSGVDGGSLRSYFMRDGQLWSLDADQQESLVEGAPGEGTTLLERHAVSLDEDRVAGVVPDDGSVRVAELVDGSEYATVLADGEYTSLSWDVYGNLWVLQDLSGEADDAEEDEDLADDTERGDAASSDSERQGEPGDPATRLWLLPGGSDPVEVTAPELADAAVTELRVSRDGTRVAVLTGTGETGAVSVGRVVYGESAVTLQGFLPLAADLTSVDGLSWRGADQLAVLGQKDRGALQAYLVPLNGSGESTSAGAVTGSDMKTIAAGPGLPLLSGTEEDTISMSSDRLMWRRVADGTNPVYPG</sequence>
<dbReference type="HAMAP" id="MF_01373">
    <property type="entry name" value="LpqB_lipoprot"/>
    <property type="match status" value="1"/>
</dbReference>
<dbReference type="InterPro" id="IPR023959">
    <property type="entry name" value="LpqB"/>
</dbReference>
<dbReference type="Pfam" id="PF25976">
    <property type="entry name" value="LpqB_N"/>
    <property type="match status" value="1"/>
</dbReference>
<organism evidence="10 11">
    <name type="scientific">Actinorugispora endophytica</name>
    <dbReference type="NCBI Taxonomy" id="1605990"/>
    <lineage>
        <taxon>Bacteria</taxon>
        <taxon>Bacillati</taxon>
        <taxon>Actinomycetota</taxon>
        <taxon>Actinomycetes</taxon>
        <taxon>Streptosporangiales</taxon>
        <taxon>Nocardiopsidaceae</taxon>
        <taxon>Actinorugispora</taxon>
    </lineage>
</organism>
<dbReference type="Pfam" id="PF10647">
    <property type="entry name" value="Gmad1"/>
    <property type="match status" value="1"/>
</dbReference>
<evidence type="ECO:0000256" key="7">
    <source>
        <dbReference type="SAM" id="MobiDB-lite"/>
    </source>
</evidence>
<dbReference type="RefSeq" id="WP_133741885.1">
    <property type="nucleotide sequence ID" value="NZ_SNYN01000009.1"/>
</dbReference>
<protein>
    <recommendedName>
        <fullName evidence="6">Lipoprotein LpqB</fullName>
    </recommendedName>
</protein>
<dbReference type="EMBL" id="SNYN01000009">
    <property type="protein sequence ID" value="TDQ51962.1"/>
    <property type="molecule type" value="Genomic_DNA"/>
</dbReference>
<keyword evidence="3 6" id="KW-0472">Membrane</keyword>
<feature type="region of interest" description="Disordered" evidence="7">
    <location>
        <begin position="427"/>
        <end position="461"/>
    </location>
</feature>
<dbReference type="SMART" id="SM00909">
    <property type="entry name" value="Germane"/>
    <property type="match status" value="1"/>
</dbReference>
<evidence type="ECO:0000256" key="8">
    <source>
        <dbReference type="SAM" id="SignalP"/>
    </source>
</evidence>
<evidence type="ECO:0000259" key="9">
    <source>
        <dbReference type="SMART" id="SM00909"/>
    </source>
</evidence>
<evidence type="ECO:0000256" key="6">
    <source>
        <dbReference type="HAMAP-Rule" id="MF_01373"/>
    </source>
</evidence>
<accession>A0A4R6UX66</accession>
<reference evidence="10 11" key="1">
    <citation type="submission" date="2019-03" db="EMBL/GenBank/DDBJ databases">
        <title>Genomic Encyclopedia of Type Strains, Phase IV (KMG-IV): sequencing the most valuable type-strain genomes for metagenomic binning, comparative biology and taxonomic classification.</title>
        <authorList>
            <person name="Goeker M."/>
        </authorList>
    </citation>
    <scope>NUCLEOTIDE SEQUENCE [LARGE SCALE GENOMIC DNA]</scope>
    <source>
        <strain evidence="10 11">DSM 46770</strain>
    </source>
</reference>
<keyword evidence="2 6" id="KW-0732">Signal</keyword>
<evidence type="ECO:0000256" key="3">
    <source>
        <dbReference type="ARBA" id="ARBA00023136"/>
    </source>
</evidence>
<evidence type="ECO:0000256" key="2">
    <source>
        <dbReference type="ARBA" id="ARBA00022729"/>
    </source>
</evidence>
<dbReference type="AlphaFoldDB" id="A0A4R6UX66"/>
<evidence type="ECO:0000256" key="1">
    <source>
        <dbReference type="ARBA" id="ARBA00022475"/>
    </source>
</evidence>
<feature type="compositionally biased region" description="Basic and acidic residues" evidence="7">
    <location>
        <begin position="439"/>
        <end position="455"/>
    </location>
</feature>
<gene>
    <name evidence="6" type="primary">lpqB</name>
    <name evidence="10" type="ORF">EV190_10974</name>
</gene>
<dbReference type="InterPro" id="IPR018910">
    <property type="entry name" value="LpqB_C"/>
</dbReference>
<feature type="compositionally biased region" description="Acidic residues" evidence="7">
    <location>
        <begin position="427"/>
        <end position="438"/>
    </location>
</feature>
<proteinExistence type="inferred from homology"/>
<keyword evidence="1 6" id="KW-1003">Cell membrane</keyword>
<keyword evidence="11" id="KW-1185">Reference proteome</keyword>
<feature type="signal peptide" evidence="8">
    <location>
        <begin position="1"/>
        <end position="25"/>
    </location>
</feature>
<feature type="chain" id="PRO_5038444188" description="Lipoprotein LpqB" evidence="8">
    <location>
        <begin position="26"/>
        <end position="624"/>
    </location>
</feature>
<evidence type="ECO:0000313" key="11">
    <source>
        <dbReference type="Proteomes" id="UP000295281"/>
    </source>
</evidence>
<keyword evidence="4 6" id="KW-0564">Palmitate</keyword>
<feature type="domain" description="GerMN" evidence="9">
    <location>
        <begin position="218"/>
        <end position="305"/>
    </location>
</feature>
<comment type="subcellular location">
    <subcellularLocation>
        <location evidence="6">Cell membrane</location>
        <topology evidence="6">Lipid-anchor</topology>
    </subcellularLocation>
</comment>
<dbReference type="Proteomes" id="UP000295281">
    <property type="component" value="Unassembled WGS sequence"/>
</dbReference>